<gene>
    <name evidence="1" type="ORF">D9O29_01585</name>
</gene>
<dbReference type="Proteomes" id="UP000426772">
    <property type="component" value="Unassembled WGS sequence"/>
</dbReference>
<comment type="caution">
    <text evidence="1">The sequence shown here is derived from an EMBL/GenBank/DDBJ whole genome shotgun (WGS) entry which is preliminary data.</text>
</comment>
<accession>A0ABY3LJY3</accession>
<sequence length="146" mass="16255">MKKIAHYRRSHGPNAGFSEKLTWQLSKGPATGRELADRFGITLREFNRLINSTLRCGGKTLQVEVSNPVRLGGNAIDRTYTLIRSPRRVAPQALPPMVINQRNDRSEEAIKRHRAAAKRRARLIASGIYMECLVGSAVCESGHCSD</sequence>
<name>A0ABY3LJY3_9GAMM</name>
<evidence type="ECO:0000313" key="2">
    <source>
        <dbReference type="Proteomes" id="UP000426772"/>
    </source>
</evidence>
<proteinExistence type="predicted"/>
<evidence type="ECO:0008006" key="3">
    <source>
        <dbReference type="Google" id="ProtNLM"/>
    </source>
</evidence>
<organism evidence="1 2">
    <name type="scientific">Pantoea vagans</name>
    <dbReference type="NCBI Taxonomy" id="470934"/>
    <lineage>
        <taxon>Bacteria</taxon>
        <taxon>Pseudomonadati</taxon>
        <taxon>Pseudomonadota</taxon>
        <taxon>Gammaproteobacteria</taxon>
        <taxon>Enterobacterales</taxon>
        <taxon>Erwiniaceae</taxon>
        <taxon>Pantoea</taxon>
    </lineage>
</organism>
<dbReference type="RefSeq" id="WP_147788372.1">
    <property type="nucleotide sequence ID" value="NZ_RCNL01000001.1"/>
</dbReference>
<evidence type="ECO:0000313" key="1">
    <source>
        <dbReference type="EMBL" id="TXL80819.1"/>
    </source>
</evidence>
<keyword evidence="2" id="KW-1185">Reference proteome</keyword>
<dbReference type="EMBL" id="RCNL01000001">
    <property type="protein sequence ID" value="TXL80819.1"/>
    <property type="molecule type" value="Genomic_DNA"/>
</dbReference>
<protein>
    <recommendedName>
        <fullName evidence="3">Regulatory protein</fullName>
    </recommendedName>
</protein>
<reference evidence="1 2" key="1">
    <citation type="submission" date="2018-10" db="EMBL/GenBank/DDBJ databases">
        <title>Draft genome sequence of Pantoea vagans isolated from corpses of the sugarcane aphid Melanaphis sacchari Zehntner.</title>
        <authorList>
            <person name="Toledo E."/>
            <person name="Pena G."/>
            <person name="Lozano L."/>
        </authorList>
    </citation>
    <scope>NUCLEOTIDE SEQUENCE [LARGE SCALE GENOMIC DNA]</scope>
    <source>
        <strain evidence="1 2">ET-90</strain>
    </source>
</reference>